<keyword evidence="2" id="KW-1185">Reference proteome</keyword>
<name>A0A481W0L1_9CAUD</name>
<dbReference type="Proteomes" id="UP000292314">
    <property type="component" value="Genome"/>
</dbReference>
<dbReference type="RefSeq" id="YP_010055507.1">
    <property type="nucleotide sequence ID" value="NC_054666.1"/>
</dbReference>
<gene>
    <name evidence="1" type="primary">58</name>
    <name evidence="1" type="ORF">SEA_CAELUM_58</name>
</gene>
<dbReference type="GeneID" id="64471431"/>
<evidence type="ECO:0000313" key="1">
    <source>
        <dbReference type="EMBL" id="QBI99418.1"/>
    </source>
</evidence>
<sequence length="103" mass="11932">MSLPIGPLEPVNNDDILIVYGFHQARLYPEFDRNNVYTLHGVAAFGRLRGRRPRRIFHTGLGLSREADRLRQELRLLELKYGTKVHHVNELHMYDEPAVPSEA</sequence>
<proteinExistence type="predicted"/>
<evidence type="ECO:0000313" key="2">
    <source>
        <dbReference type="Proteomes" id="UP000292314"/>
    </source>
</evidence>
<organism evidence="1 2">
    <name type="scientific">Streptomyces phage Caelum</name>
    <dbReference type="NCBI Taxonomy" id="2530160"/>
    <lineage>
        <taxon>Viruses</taxon>
        <taxon>Duplodnaviria</taxon>
        <taxon>Heunggongvirae</taxon>
        <taxon>Uroviricota</taxon>
        <taxon>Caudoviricetes</taxon>
        <taxon>Arquatrovirinae</taxon>
        <taxon>Caelumvirus</taxon>
        <taxon>Caelumvirus caelum</taxon>
    </lineage>
</organism>
<protein>
    <submittedName>
        <fullName evidence="1">Uncharacterized protein</fullName>
    </submittedName>
</protein>
<dbReference type="EMBL" id="MK524524">
    <property type="protein sequence ID" value="QBI99418.1"/>
    <property type="molecule type" value="Genomic_DNA"/>
</dbReference>
<dbReference type="KEGG" id="vg:64471431"/>
<accession>A0A481W0L1</accession>
<reference evidence="1 2" key="1">
    <citation type="submission" date="2019-02" db="EMBL/GenBank/DDBJ databases">
        <authorList>
            <person name="Paul L."/>
            <person name="Brownson E.L."/>
            <person name="Lucero K."/>
            <person name="Page S.T."/>
            <person name="Garlena R.A."/>
            <person name="Russell D.A."/>
            <person name="Pope W.H."/>
            <person name="Jacobs-Sera D."/>
            <person name="Hatfull G.F."/>
        </authorList>
    </citation>
    <scope>NUCLEOTIDE SEQUENCE [LARGE SCALE GENOMIC DNA]</scope>
</reference>